<evidence type="ECO:0008006" key="5">
    <source>
        <dbReference type="Google" id="ProtNLM"/>
    </source>
</evidence>
<evidence type="ECO:0000256" key="1">
    <source>
        <dbReference type="SAM" id="MobiDB-lite"/>
    </source>
</evidence>
<gene>
    <name evidence="3" type="primary">Acey_s0073.g756</name>
    <name evidence="3" type="ORF">Y032_0073g756</name>
</gene>
<protein>
    <recommendedName>
        <fullName evidence="5">Secreted protein</fullName>
    </recommendedName>
</protein>
<evidence type="ECO:0000313" key="4">
    <source>
        <dbReference type="Proteomes" id="UP000024635"/>
    </source>
</evidence>
<dbReference type="AlphaFoldDB" id="A0A016TW63"/>
<name>A0A016TW63_9BILA</name>
<keyword evidence="2" id="KW-0732">Signal</keyword>
<organism evidence="3 4">
    <name type="scientific">Ancylostoma ceylanicum</name>
    <dbReference type="NCBI Taxonomy" id="53326"/>
    <lineage>
        <taxon>Eukaryota</taxon>
        <taxon>Metazoa</taxon>
        <taxon>Ecdysozoa</taxon>
        <taxon>Nematoda</taxon>
        <taxon>Chromadorea</taxon>
        <taxon>Rhabditida</taxon>
        <taxon>Rhabditina</taxon>
        <taxon>Rhabditomorpha</taxon>
        <taxon>Strongyloidea</taxon>
        <taxon>Ancylostomatidae</taxon>
        <taxon>Ancylostomatinae</taxon>
        <taxon>Ancylostoma</taxon>
    </lineage>
</organism>
<dbReference type="EMBL" id="JARK01001409">
    <property type="protein sequence ID" value="EYC06887.1"/>
    <property type="molecule type" value="Genomic_DNA"/>
</dbReference>
<keyword evidence="4" id="KW-1185">Reference proteome</keyword>
<feature type="signal peptide" evidence="2">
    <location>
        <begin position="1"/>
        <end position="22"/>
    </location>
</feature>
<reference evidence="4" key="1">
    <citation type="journal article" date="2015" name="Nat. Genet.">
        <title>The genome and transcriptome of the zoonotic hookworm Ancylostoma ceylanicum identify infection-specific gene families.</title>
        <authorList>
            <person name="Schwarz E.M."/>
            <person name="Hu Y."/>
            <person name="Antoshechkin I."/>
            <person name="Miller M.M."/>
            <person name="Sternberg P.W."/>
            <person name="Aroian R.V."/>
        </authorList>
    </citation>
    <scope>NUCLEOTIDE SEQUENCE</scope>
    <source>
        <strain evidence="4">HY135</strain>
    </source>
</reference>
<evidence type="ECO:0000256" key="2">
    <source>
        <dbReference type="SAM" id="SignalP"/>
    </source>
</evidence>
<evidence type="ECO:0000313" key="3">
    <source>
        <dbReference type="EMBL" id="EYC06887.1"/>
    </source>
</evidence>
<feature type="region of interest" description="Disordered" evidence="1">
    <location>
        <begin position="48"/>
        <end position="67"/>
    </location>
</feature>
<dbReference type="Proteomes" id="UP000024635">
    <property type="component" value="Unassembled WGS sequence"/>
</dbReference>
<proteinExistence type="predicted"/>
<feature type="chain" id="PRO_5001488038" description="Secreted protein" evidence="2">
    <location>
        <begin position="23"/>
        <end position="67"/>
    </location>
</feature>
<comment type="caution">
    <text evidence="3">The sequence shown here is derived from an EMBL/GenBank/DDBJ whole genome shotgun (WGS) entry which is preliminary data.</text>
</comment>
<sequence>MSMSYWGVTLLRIMYSVKFVITASPVGCETASGEISHPMCEDARSAGLAANHIPPPPTPRPQKIAAF</sequence>
<accession>A0A016TW63</accession>